<dbReference type="EMBL" id="CAJNOK010009805">
    <property type="protein sequence ID" value="CAF1098845.1"/>
    <property type="molecule type" value="Genomic_DNA"/>
</dbReference>
<reference evidence="2" key="1">
    <citation type="submission" date="2021-02" db="EMBL/GenBank/DDBJ databases">
        <authorList>
            <person name="Nowell W R."/>
        </authorList>
    </citation>
    <scope>NUCLEOTIDE SEQUENCE</scope>
</reference>
<name>A0A815KAK7_9BILA</name>
<keyword evidence="5" id="KW-1185">Reference proteome</keyword>
<organism evidence="2 5">
    <name type="scientific">Didymodactylos carnosus</name>
    <dbReference type="NCBI Taxonomy" id="1234261"/>
    <lineage>
        <taxon>Eukaryota</taxon>
        <taxon>Metazoa</taxon>
        <taxon>Spiralia</taxon>
        <taxon>Gnathifera</taxon>
        <taxon>Rotifera</taxon>
        <taxon>Eurotatoria</taxon>
        <taxon>Bdelloidea</taxon>
        <taxon>Philodinida</taxon>
        <taxon>Philodinidae</taxon>
        <taxon>Didymodactylos</taxon>
    </lineage>
</organism>
<sequence>MGTTYFELGTTFILNPYTKLSDIEDVVENMFDADLKVYNVQFWDESFKRYMDLDESSHRRLKERISDIVHRALKFRLIMLKYPCEAALRQQRSCERGGVGRSATSDAANEVRKRQMLYSVFEYADTGG</sequence>
<dbReference type="Proteomes" id="UP000681722">
    <property type="component" value="Unassembled WGS sequence"/>
</dbReference>
<dbReference type="AlphaFoldDB" id="A0A815KAK7"/>
<dbReference type="Proteomes" id="UP000677228">
    <property type="component" value="Unassembled WGS sequence"/>
</dbReference>
<evidence type="ECO:0000313" key="2">
    <source>
        <dbReference type="EMBL" id="CAF1388555.1"/>
    </source>
</evidence>
<evidence type="ECO:0000313" key="4">
    <source>
        <dbReference type="EMBL" id="CAF4283292.1"/>
    </source>
</evidence>
<gene>
    <name evidence="2" type="ORF">GPM918_LOCUS32683</name>
    <name evidence="1" type="ORF">OVA965_LOCUS19189</name>
    <name evidence="4" type="ORF">SRO942_LOCUS33355</name>
    <name evidence="3" type="ORF">TMI583_LOCUS19201</name>
</gene>
<dbReference type="Proteomes" id="UP000663829">
    <property type="component" value="Unassembled WGS sequence"/>
</dbReference>
<evidence type="ECO:0000313" key="3">
    <source>
        <dbReference type="EMBL" id="CAF3860227.1"/>
    </source>
</evidence>
<proteinExistence type="predicted"/>
<dbReference type="Proteomes" id="UP000682733">
    <property type="component" value="Unassembled WGS sequence"/>
</dbReference>
<protein>
    <submittedName>
        <fullName evidence="2">Uncharacterized protein</fullName>
    </submittedName>
</protein>
<evidence type="ECO:0000313" key="5">
    <source>
        <dbReference type="Proteomes" id="UP000663829"/>
    </source>
</evidence>
<dbReference type="EMBL" id="CAJNOQ010016845">
    <property type="protein sequence ID" value="CAF1388555.1"/>
    <property type="molecule type" value="Genomic_DNA"/>
</dbReference>
<accession>A0A815KAK7</accession>
<dbReference type="EMBL" id="CAJOBA010009824">
    <property type="protein sequence ID" value="CAF3860227.1"/>
    <property type="molecule type" value="Genomic_DNA"/>
</dbReference>
<evidence type="ECO:0000313" key="1">
    <source>
        <dbReference type="EMBL" id="CAF1098845.1"/>
    </source>
</evidence>
<comment type="caution">
    <text evidence="2">The sequence shown here is derived from an EMBL/GenBank/DDBJ whole genome shotgun (WGS) entry which is preliminary data.</text>
</comment>
<dbReference type="EMBL" id="CAJOBC010082252">
    <property type="protein sequence ID" value="CAF4283292.1"/>
    <property type="molecule type" value="Genomic_DNA"/>
</dbReference>